<evidence type="ECO:0000256" key="13">
    <source>
        <dbReference type="ARBA" id="ARBA00037234"/>
    </source>
</evidence>
<dbReference type="InterPro" id="IPR029033">
    <property type="entry name" value="His_PPase_superfam"/>
</dbReference>
<evidence type="ECO:0000256" key="4">
    <source>
        <dbReference type="ARBA" id="ARBA00013081"/>
    </source>
</evidence>
<protein>
    <recommendedName>
        <fullName evidence="15">Serine/threonine-protein phosphatase PGAM5, mitochondrial</fullName>
        <ecNumber evidence="4">3.1.3.16</ecNumber>
    </recommendedName>
    <alternativeName>
        <fullName evidence="17">Phosphoglycerate mutase family member 5 homolog</fullName>
    </alternativeName>
    <alternativeName>
        <fullName evidence="16">Serine/threonine-protein phosphatase Pgam5, mitochondrial</fullName>
    </alternativeName>
</protein>
<dbReference type="InterPro" id="IPR051021">
    <property type="entry name" value="Mito_Ser/Thr_phosphatase"/>
</dbReference>
<evidence type="ECO:0000256" key="17">
    <source>
        <dbReference type="ARBA" id="ARBA00042520"/>
    </source>
</evidence>
<keyword evidence="11" id="KW-0496">Mitochondrion</keyword>
<comment type="similarity">
    <text evidence="3">Belongs to the phosphoglycerate mutase family. BPG-dependent PGAM subfamily.</text>
</comment>
<evidence type="ECO:0000256" key="21">
    <source>
        <dbReference type="SAM" id="MobiDB-lite"/>
    </source>
</evidence>
<evidence type="ECO:0000256" key="10">
    <source>
        <dbReference type="ARBA" id="ARBA00022989"/>
    </source>
</evidence>
<evidence type="ECO:0000256" key="7">
    <source>
        <dbReference type="ARBA" id="ARBA00022787"/>
    </source>
</evidence>
<feature type="region of interest" description="Disordered" evidence="21">
    <location>
        <begin position="570"/>
        <end position="600"/>
    </location>
</feature>
<keyword evidence="6" id="KW-0732">Signal</keyword>
<evidence type="ECO:0000256" key="5">
    <source>
        <dbReference type="ARBA" id="ARBA00022692"/>
    </source>
</evidence>
<comment type="function">
    <text evidence="13">Displays phosphatase activity for serine/threonine residues, and dephosphorylates and activates Pk92B kinase. Has apparently no phosphoglycerate mutase activity.</text>
</comment>
<keyword evidence="10 22" id="KW-1133">Transmembrane helix</keyword>
<keyword evidence="9" id="KW-0256">Endoplasmic reticulum</keyword>
<dbReference type="SMART" id="SM00855">
    <property type="entry name" value="PGAM"/>
    <property type="match status" value="1"/>
</dbReference>
<evidence type="ECO:0000256" key="19">
    <source>
        <dbReference type="ARBA" id="ARBA00048336"/>
    </source>
</evidence>
<evidence type="ECO:0000256" key="12">
    <source>
        <dbReference type="ARBA" id="ARBA00023136"/>
    </source>
</evidence>
<sequence length="600" mass="67634">MSFRLYKKLSAIGMGSLGGISLYYFLNTSESKLKKVHNSWTTNYTPSVKWDSNWDHRAATSLSKPLSKDATPEKENAFNEKLEKTKSKATRHLIMIRHGQYNLNGATDTERILTDIGRHQAKLTGKRLAELKIPIDDVVISTMTRAQETGKIILKELSDSKIAISHDSLIEEGAPIPPEPKVGHWRPEQSQFFQDGSRIEAGFRAHFHRADPNQEKDSYTVLVCHANVIRYFVCRALQFPPEAWLRISLHNASISWITIYPNGRVILRSLGDAGHMPLKYLSTTCFSYTVLRRKLRKKVKFNKNIKMKSTFLLVLLILPTIILTLEGNKIFAHANEDEIDEDLVDVENENEGDNEDSESALVGDDVEPDEDSESTTSPDANTHLLFVRPLYTPGSQLELPGGVPVEFLIGFLNKGKNDFIIETVEASFRYPMDFNYFIQNFSAIGYNREVKPDSEATVLYSFLPSESFAGRPFGLNIAINYRDSNGSPYTEAVFNETVLITEVDEGFDGETFFLYVFLAAIVILLLVVGQQFLGSFGKRKRSQTVRKQVETGTTNSTDIDYDWLPAQTLRNLQNSPNGKGKISPKQSPRQRKAKRAAGDD</sequence>
<gene>
    <name evidence="23" type="primary">putative Serine</name>
    <name evidence="23" type="ORF">CLUMA_CG009901</name>
</gene>
<evidence type="ECO:0000256" key="18">
    <source>
        <dbReference type="ARBA" id="ARBA00047761"/>
    </source>
</evidence>
<keyword evidence="5 22" id="KW-0812">Transmembrane</keyword>
<evidence type="ECO:0000256" key="20">
    <source>
        <dbReference type="PIRSR" id="PIRSR613078-2"/>
    </source>
</evidence>
<evidence type="ECO:0000256" key="11">
    <source>
        <dbReference type="ARBA" id="ARBA00023128"/>
    </source>
</evidence>
<dbReference type="GO" id="GO:0005741">
    <property type="term" value="C:mitochondrial outer membrane"/>
    <property type="evidence" value="ECO:0007669"/>
    <property type="project" value="UniProtKB-SubCell"/>
</dbReference>
<proteinExistence type="inferred from homology"/>
<comment type="catalytic activity">
    <reaction evidence="19">
        <text>O-phospho-L-threonyl-[protein] + H2O = L-threonyl-[protein] + phosphate</text>
        <dbReference type="Rhea" id="RHEA:47004"/>
        <dbReference type="Rhea" id="RHEA-COMP:11060"/>
        <dbReference type="Rhea" id="RHEA-COMP:11605"/>
        <dbReference type="ChEBI" id="CHEBI:15377"/>
        <dbReference type="ChEBI" id="CHEBI:30013"/>
        <dbReference type="ChEBI" id="CHEBI:43474"/>
        <dbReference type="ChEBI" id="CHEBI:61977"/>
        <dbReference type="EC" id="3.1.3.16"/>
    </reaction>
</comment>
<keyword evidence="7" id="KW-1000">Mitochondrion outer membrane</keyword>
<dbReference type="Gene3D" id="3.40.50.1240">
    <property type="entry name" value="Phosphoglycerate mutase-like"/>
    <property type="match status" value="1"/>
</dbReference>
<dbReference type="STRING" id="568069.A0A1J1IA74"/>
<comment type="subunit">
    <text evidence="14">Interacts with Pk92B/ASK1.</text>
</comment>
<accession>A0A1J1IA74</accession>
<evidence type="ECO:0000313" key="24">
    <source>
        <dbReference type="Proteomes" id="UP000183832"/>
    </source>
</evidence>
<dbReference type="GO" id="GO:0005789">
    <property type="term" value="C:endoplasmic reticulum membrane"/>
    <property type="evidence" value="ECO:0007669"/>
    <property type="project" value="UniProtKB-SubCell"/>
</dbReference>
<dbReference type="AlphaFoldDB" id="A0A1J1IA74"/>
<dbReference type="GO" id="GO:0090141">
    <property type="term" value="P:positive regulation of mitochondrial fission"/>
    <property type="evidence" value="ECO:0007669"/>
    <property type="project" value="TreeGrafter"/>
</dbReference>
<evidence type="ECO:0000256" key="16">
    <source>
        <dbReference type="ARBA" id="ARBA00040722"/>
    </source>
</evidence>
<dbReference type="FunFam" id="3.40.50.1240:FF:000009">
    <property type="entry name" value="serine/threonine-protein phosphatase PGAM5, mitochondrial isoform X1"/>
    <property type="match status" value="1"/>
</dbReference>
<dbReference type="PANTHER" id="PTHR20935:SF0">
    <property type="entry name" value="SERINE_THREONINE-PROTEIN PHOSPHATASE PGAM5, MITOCHONDRIAL"/>
    <property type="match status" value="1"/>
</dbReference>
<dbReference type="Pfam" id="PF00300">
    <property type="entry name" value="His_Phos_1"/>
    <property type="match status" value="1"/>
</dbReference>
<evidence type="ECO:0000256" key="6">
    <source>
        <dbReference type="ARBA" id="ARBA00022729"/>
    </source>
</evidence>
<dbReference type="GO" id="GO:0004722">
    <property type="term" value="F:protein serine/threonine phosphatase activity"/>
    <property type="evidence" value="ECO:0007669"/>
    <property type="project" value="UniProtKB-EC"/>
</dbReference>
<dbReference type="SUPFAM" id="SSF53254">
    <property type="entry name" value="Phosphoglycerate mutase-like"/>
    <property type="match status" value="1"/>
</dbReference>
<feature type="binding site" evidence="20">
    <location>
        <begin position="97"/>
        <end position="104"/>
    </location>
    <ligand>
        <name>substrate</name>
    </ligand>
</feature>
<evidence type="ECO:0000256" key="2">
    <source>
        <dbReference type="ARBA" id="ARBA00004294"/>
    </source>
</evidence>
<keyword evidence="12 22" id="KW-0472">Membrane</keyword>
<dbReference type="OrthoDB" id="1926781at2759"/>
<evidence type="ECO:0000256" key="14">
    <source>
        <dbReference type="ARBA" id="ARBA00038605"/>
    </source>
</evidence>
<dbReference type="PANTHER" id="PTHR20935">
    <property type="entry name" value="PHOSPHOGLYCERATE MUTASE-RELATED"/>
    <property type="match status" value="1"/>
</dbReference>
<dbReference type="InterPro" id="IPR005595">
    <property type="entry name" value="TRAP_alpha"/>
</dbReference>
<dbReference type="EMBL" id="CVRI01000044">
    <property type="protein sequence ID" value="CRK96468.1"/>
    <property type="molecule type" value="Genomic_DNA"/>
</dbReference>
<dbReference type="Pfam" id="PF03896">
    <property type="entry name" value="TRAP_alpha"/>
    <property type="match status" value="1"/>
</dbReference>
<evidence type="ECO:0000256" key="9">
    <source>
        <dbReference type="ARBA" id="ARBA00022824"/>
    </source>
</evidence>
<evidence type="ECO:0000256" key="8">
    <source>
        <dbReference type="ARBA" id="ARBA00022801"/>
    </source>
</evidence>
<feature type="binding site" evidence="20">
    <location>
        <position position="145"/>
    </location>
    <ligand>
        <name>substrate</name>
    </ligand>
</feature>
<feature type="compositionally biased region" description="Basic residues" evidence="21">
    <location>
        <begin position="588"/>
        <end position="600"/>
    </location>
</feature>
<feature type="compositionally biased region" description="Acidic residues" evidence="21">
    <location>
        <begin position="349"/>
        <end position="373"/>
    </location>
</feature>
<evidence type="ECO:0000256" key="15">
    <source>
        <dbReference type="ARBA" id="ARBA00039765"/>
    </source>
</evidence>
<dbReference type="EC" id="3.1.3.16" evidence="4"/>
<reference evidence="23 24" key="1">
    <citation type="submission" date="2015-04" db="EMBL/GenBank/DDBJ databases">
        <authorList>
            <person name="Syromyatnikov M.Y."/>
            <person name="Popov V.N."/>
        </authorList>
    </citation>
    <scope>NUCLEOTIDE SEQUENCE [LARGE SCALE GENOMIC DNA]</scope>
</reference>
<feature type="region of interest" description="Disordered" evidence="21">
    <location>
        <begin position="349"/>
        <end position="380"/>
    </location>
</feature>
<evidence type="ECO:0000313" key="23">
    <source>
        <dbReference type="EMBL" id="CRK96468.1"/>
    </source>
</evidence>
<dbReference type="Proteomes" id="UP000183832">
    <property type="component" value="Unassembled WGS sequence"/>
</dbReference>
<comment type="subcellular location">
    <subcellularLocation>
        <location evidence="1">Endoplasmic reticulum membrane</location>
        <topology evidence="1">Single-pass type I membrane protein</topology>
    </subcellularLocation>
    <subcellularLocation>
        <location evidence="2">Mitochondrion outer membrane</location>
    </subcellularLocation>
</comment>
<keyword evidence="8" id="KW-0378">Hydrolase</keyword>
<evidence type="ECO:0000256" key="22">
    <source>
        <dbReference type="SAM" id="Phobius"/>
    </source>
</evidence>
<evidence type="ECO:0000256" key="1">
    <source>
        <dbReference type="ARBA" id="ARBA00004115"/>
    </source>
</evidence>
<dbReference type="CDD" id="cd07067">
    <property type="entry name" value="HP_PGM_like"/>
    <property type="match status" value="1"/>
</dbReference>
<keyword evidence="24" id="KW-1185">Reference proteome</keyword>
<comment type="catalytic activity">
    <reaction evidence="18">
        <text>O-phospho-L-seryl-[protein] + H2O = L-seryl-[protein] + phosphate</text>
        <dbReference type="Rhea" id="RHEA:20629"/>
        <dbReference type="Rhea" id="RHEA-COMP:9863"/>
        <dbReference type="Rhea" id="RHEA-COMP:11604"/>
        <dbReference type="ChEBI" id="CHEBI:15377"/>
        <dbReference type="ChEBI" id="CHEBI:29999"/>
        <dbReference type="ChEBI" id="CHEBI:43474"/>
        <dbReference type="ChEBI" id="CHEBI:83421"/>
        <dbReference type="EC" id="3.1.3.16"/>
    </reaction>
</comment>
<name>A0A1J1IA74_9DIPT</name>
<dbReference type="InterPro" id="IPR013078">
    <property type="entry name" value="His_Pase_superF_clade-1"/>
</dbReference>
<organism evidence="23 24">
    <name type="scientific">Clunio marinus</name>
    <dbReference type="NCBI Taxonomy" id="568069"/>
    <lineage>
        <taxon>Eukaryota</taxon>
        <taxon>Metazoa</taxon>
        <taxon>Ecdysozoa</taxon>
        <taxon>Arthropoda</taxon>
        <taxon>Hexapoda</taxon>
        <taxon>Insecta</taxon>
        <taxon>Pterygota</taxon>
        <taxon>Neoptera</taxon>
        <taxon>Endopterygota</taxon>
        <taxon>Diptera</taxon>
        <taxon>Nematocera</taxon>
        <taxon>Chironomoidea</taxon>
        <taxon>Chironomidae</taxon>
        <taxon>Clunio</taxon>
    </lineage>
</organism>
<feature type="transmembrane region" description="Helical" evidence="22">
    <location>
        <begin position="512"/>
        <end position="533"/>
    </location>
</feature>
<evidence type="ECO:0000256" key="3">
    <source>
        <dbReference type="ARBA" id="ARBA00006717"/>
    </source>
</evidence>